<reference evidence="2 3" key="1">
    <citation type="submission" date="2019-08" db="EMBL/GenBank/DDBJ databases">
        <title>Genomes of Subsaximicrobium wynnwilliamsii strains.</title>
        <authorList>
            <person name="Bowman J.P."/>
        </authorList>
    </citation>
    <scope>NUCLEOTIDE SEQUENCE [LARGE SCALE GENOMIC DNA]</scope>
    <source>
        <strain evidence="2 3">2-80-2</strain>
    </source>
</reference>
<feature type="transmembrane region" description="Helical" evidence="1">
    <location>
        <begin position="70"/>
        <end position="92"/>
    </location>
</feature>
<gene>
    <name evidence="2" type="ORF">ESY86_03120</name>
</gene>
<evidence type="ECO:0000256" key="1">
    <source>
        <dbReference type="SAM" id="Phobius"/>
    </source>
</evidence>
<protein>
    <recommendedName>
        <fullName evidence="4">DUF3379 domain-containing protein</fullName>
    </recommendedName>
</protein>
<dbReference type="EMBL" id="VORO01000003">
    <property type="protein sequence ID" value="TXD90372.1"/>
    <property type="molecule type" value="Genomic_DNA"/>
</dbReference>
<keyword evidence="1" id="KW-0472">Membrane</keyword>
<evidence type="ECO:0000313" key="2">
    <source>
        <dbReference type="EMBL" id="TXD90372.1"/>
    </source>
</evidence>
<organism evidence="2 3">
    <name type="scientific">Subsaximicrobium wynnwilliamsii</name>
    <dbReference type="NCBI Taxonomy" id="291179"/>
    <lineage>
        <taxon>Bacteria</taxon>
        <taxon>Pseudomonadati</taxon>
        <taxon>Bacteroidota</taxon>
        <taxon>Flavobacteriia</taxon>
        <taxon>Flavobacteriales</taxon>
        <taxon>Flavobacteriaceae</taxon>
        <taxon>Subsaximicrobium</taxon>
    </lineage>
</organism>
<comment type="caution">
    <text evidence="2">The sequence shown here is derived from an EMBL/GenBank/DDBJ whole genome shotgun (WGS) entry which is preliminary data.</text>
</comment>
<dbReference type="RefSeq" id="WP_147085082.1">
    <property type="nucleotide sequence ID" value="NZ_VORM01000002.1"/>
</dbReference>
<dbReference type="OrthoDB" id="1098521at2"/>
<proteinExistence type="predicted"/>
<accession>A0A5C6ZKL0</accession>
<keyword evidence="3" id="KW-1185">Reference proteome</keyword>
<name>A0A5C6ZKL0_9FLAO</name>
<sequence length="171" mass="19362">MALNNIEYLLEKYDNGETSIAEEQQLKAYFAQDEVAPQLESYRIMFQYFDQTKKEQFTKDVPLETKKSHIYKWISVAAVAVLMIGILIPNVFGGKTYTSIAELPAEEQEVYHQTKKALSLLSSNFNDGASSMNALGFMSAKLNKGAEQVIQVKEFSKATNKLLKKKQTPKH</sequence>
<keyword evidence="1" id="KW-1133">Transmembrane helix</keyword>
<evidence type="ECO:0000313" key="3">
    <source>
        <dbReference type="Proteomes" id="UP000321578"/>
    </source>
</evidence>
<dbReference type="Proteomes" id="UP000321578">
    <property type="component" value="Unassembled WGS sequence"/>
</dbReference>
<evidence type="ECO:0008006" key="4">
    <source>
        <dbReference type="Google" id="ProtNLM"/>
    </source>
</evidence>
<dbReference type="AlphaFoldDB" id="A0A5C6ZKL0"/>
<keyword evidence="1" id="KW-0812">Transmembrane</keyword>